<organism evidence="7 8">
    <name type="scientific">Clostridium thailandense</name>
    <dbReference type="NCBI Taxonomy" id="2794346"/>
    <lineage>
        <taxon>Bacteria</taxon>
        <taxon>Bacillati</taxon>
        <taxon>Bacillota</taxon>
        <taxon>Clostridia</taxon>
        <taxon>Eubacteriales</taxon>
        <taxon>Clostridiaceae</taxon>
        <taxon>Clostridium</taxon>
    </lineage>
</organism>
<name>A0A949WU07_9CLOT</name>
<keyword evidence="8" id="KW-1185">Reference proteome</keyword>
<protein>
    <recommendedName>
        <fullName evidence="3">Probable multidrug resistance protein NorM</fullName>
    </recommendedName>
    <alternativeName>
        <fullName evidence="5">Multidrug-efflux transporter</fullName>
    </alternativeName>
</protein>
<dbReference type="EMBL" id="JAEEGC010000230">
    <property type="protein sequence ID" value="MBV7276920.1"/>
    <property type="molecule type" value="Genomic_DNA"/>
</dbReference>
<evidence type="ECO:0000313" key="8">
    <source>
        <dbReference type="Proteomes" id="UP000694308"/>
    </source>
</evidence>
<feature type="transmembrane region" description="Helical" evidence="6">
    <location>
        <begin position="96"/>
        <end position="114"/>
    </location>
</feature>
<dbReference type="InterPro" id="IPR002528">
    <property type="entry name" value="MATE_fam"/>
</dbReference>
<sequence>MQTAYSRYDIDKEILGLAWPTISEQILIMMVGIVSTVLVSRLGKEAMAGVGMVNILINFFQTIFAGLATIANTTVGQNLGKSNYDMAEVYVYENNRLAIIVAIAAAVLEIAFAVPLSKLYSSDYQVIRASVIVTIGFALIEPLLAIERVSASVMRCAGDIRYVIVTSIIALWTFRVAASFVLVKFFHIGLYGVMVGIFLDFCVRGFMYVIRMKDGKWKYLRV</sequence>
<evidence type="ECO:0000256" key="6">
    <source>
        <dbReference type="SAM" id="Phobius"/>
    </source>
</evidence>
<dbReference type="InterPro" id="IPR050222">
    <property type="entry name" value="MATE_MdtK"/>
</dbReference>
<dbReference type="GO" id="GO:0042910">
    <property type="term" value="F:xenobiotic transmembrane transporter activity"/>
    <property type="evidence" value="ECO:0007669"/>
    <property type="project" value="InterPro"/>
</dbReference>
<dbReference type="AlphaFoldDB" id="A0A949WU07"/>
<dbReference type="GO" id="GO:0015297">
    <property type="term" value="F:antiporter activity"/>
    <property type="evidence" value="ECO:0007669"/>
    <property type="project" value="InterPro"/>
</dbReference>
<feature type="transmembrane region" description="Helical" evidence="6">
    <location>
        <begin position="188"/>
        <end position="210"/>
    </location>
</feature>
<keyword evidence="4" id="KW-0813">Transport</keyword>
<reference evidence="7" key="1">
    <citation type="submission" date="2020-12" db="EMBL/GenBank/DDBJ databases">
        <title>Clostridium thailandense sp. nov., a novel acetogenic bacterium isolated from peat land soil in Thailand.</title>
        <authorList>
            <person name="Chaikitkaew S."/>
            <person name="Birkeland N.K."/>
        </authorList>
    </citation>
    <scope>NUCLEOTIDE SEQUENCE</scope>
    <source>
        <strain evidence="7">PL3</strain>
    </source>
</reference>
<comment type="function">
    <text evidence="1">Multidrug efflux pump.</text>
</comment>
<keyword evidence="6" id="KW-0472">Membrane</keyword>
<evidence type="ECO:0000256" key="2">
    <source>
        <dbReference type="ARBA" id="ARBA00010199"/>
    </source>
</evidence>
<dbReference type="Pfam" id="PF01554">
    <property type="entry name" value="MatE"/>
    <property type="match status" value="1"/>
</dbReference>
<evidence type="ECO:0000256" key="3">
    <source>
        <dbReference type="ARBA" id="ARBA00020268"/>
    </source>
</evidence>
<feature type="transmembrane region" description="Helical" evidence="6">
    <location>
        <begin position="26"/>
        <end position="43"/>
    </location>
</feature>
<evidence type="ECO:0000256" key="5">
    <source>
        <dbReference type="ARBA" id="ARBA00031636"/>
    </source>
</evidence>
<dbReference type="RefSeq" id="WP_218323998.1">
    <property type="nucleotide sequence ID" value="NZ_JAEEGC010000230.1"/>
</dbReference>
<accession>A0A949WU07</accession>
<keyword evidence="6" id="KW-0812">Transmembrane</keyword>
<keyword evidence="6" id="KW-1133">Transmembrane helix</keyword>
<evidence type="ECO:0000313" key="7">
    <source>
        <dbReference type="EMBL" id="MBV7276920.1"/>
    </source>
</evidence>
<dbReference type="PANTHER" id="PTHR43298:SF2">
    <property type="entry name" value="FMN_FAD EXPORTER YEEO-RELATED"/>
    <property type="match status" value="1"/>
</dbReference>
<dbReference type="GO" id="GO:0005886">
    <property type="term" value="C:plasma membrane"/>
    <property type="evidence" value="ECO:0007669"/>
    <property type="project" value="TreeGrafter"/>
</dbReference>
<feature type="transmembrane region" description="Helical" evidence="6">
    <location>
        <begin position="55"/>
        <end position="75"/>
    </location>
</feature>
<comment type="similarity">
    <text evidence="2">Belongs to the multi antimicrobial extrusion (MATE) (TC 2.A.66.1) family.</text>
</comment>
<feature type="transmembrane region" description="Helical" evidence="6">
    <location>
        <begin position="162"/>
        <end position="182"/>
    </location>
</feature>
<gene>
    <name evidence="7" type="ORF">I6U48_29050</name>
</gene>
<feature type="transmembrane region" description="Helical" evidence="6">
    <location>
        <begin position="126"/>
        <end position="146"/>
    </location>
</feature>
<proteinExistence type="inferred from homology"/>
<evidence type="ECO:0000256" key="4">
    <source>
        <dbReference type="ARBA" id="ARBA00022448"/>
    </source>
</evidence>
<dbReference type="Proteomes" id="UP000694308">
    <property type="component" value="Unassembled WGS sequence"/>
</dbReference>
<comment type="caution">
    <text evidence="7">The sequence shown here is derived from an EMBL/GenBank/DDBJ whole genome shotgun (WGS) entry which is preliminary data.</text>
</comment>
<dbReference type="PANTHER" id="PTHR43298">
    <property type="entry name" value="MULTIDRUG RESISTANCE PROTEIN NORM-RELATED"/>
    <property type="match status" value="1"/>
</dbReference>
<evidence type="ECO:0000256" key="1">
    <source>
        <dbReference type="ARBA" id="ARBA00003408"/>
    </source>
</evidence>